<sequence>MGLSRDISAFGAQRFELTGSDVEYLFDTDRVRCTASQLLRSPMARREPAPPLMRYVSPVLDRPALLDVAGLGCETLRPGPEALHPRTVLARMPRTLCPSEDPAPPRTLADYEAMDLLHRRSAA</sequence>
<dbReference type="AlphaFoldDB" id="A0A3N2R5S9"/>
<evidence type="ECO:0000313" key="2">
    <source>
        <dbReference type="Proteomes" id="UP000268016"/>
    </source>
</evidence>
<name>A0A3N2R5S9_9RHOB</name>
<accession>A0A3N2R5S9</accession>
<protein>
    <recommendedName>
        <fullName evidence="3">Hedgehog/Intein (Hint) domain-containing protein</fullName>
    </recommendedName>
</protein>
<evidence type="ECO:0008006" key="3">
    <source>
        <dbReference type="Google" id="ProtNLM"/>
    </source>
</evidence>
<evidence type="ECO:0000313" key="1">
    <source>
        <dbReference type="EMBL" id="ROU02758.1"/>
    </source>
</evidence>
<dbReference type="EMBL" id="RDRB01000004">
    <property type="protein sequence ID" value="ROU02758.1"/>
    <property type="molecule type" value="Genomic_DNA"/>
</dbReference>
<comment type="caution">
    <text evidence="1">The sequence shown here is derived from an EMBL/GenBank/DDBJ whole genome shotgun (WGS) entry which is preliminary data.</text>
</comment>
<gene>
    <name evidence="1" type="ORF">EAT49_10605</name>
</gene>
<proteinExistence type="predicted"/>
<dbReference type="Proteomes" id="UP000268016">
    <property type="component" value="Unassembled WGS sequence"/>
</dbReference>
<dbReference type="RefSeq" id="WP_123642281.1">
    <property type="nucleotide sequence ID" value="NZ_ML119084.1"/>
</dbReference>
<organism evidence="1 2">
    <name type="scientific">Histidinibacterium lentulum</name>
    <dbReference type="NCBI Taxonomy" id="2480588"/>
    <lineage>
        <taxon>Bacteria</taxon>
        <taxon>Pseudomonadati</taxon>
        <taxon>Pseudomonadota</taxon>
        <taxon>Alphaproteobacteria</taxon>
        <taxon>Rhodobacterales</taxon>
        <taxon>Paracoccaceae</taxon>
        <taxon>Histidinibacterium</taxon>
    </lineage>
</organism>
<reference evidence="1 2" key="1">
    <citation type="submission" date="2018-10" db="EMBL/GenBank/DDBJ databases">
        <title>Histidinibacterium lentulum gen. nov., sp. nov., a marine bacterium from the culture broth of Picochlorum sp. 122.</title>
        <authorList>
            <person name="Wang G."/>
        </authorList>
    </citation>
    <scope>NUCLEOTIDE SEQUENCE [LARGE SCALE GENOMIC DNA]</scope>
    <source>
        <strain evidence="1 2">B17</strain>
    </source>
</reference>
<keyword evidence="2" id="KW-1185">Reference proteome</keyword>
<dbReference type="OrthoDB" id="6305173at2"/>